<dbReference type="RefSeq" id="WP_066266002.1">
    <property type="nucleotide sequence ID" value="NZ_JARMAB010000009.1"/>
</dbReference>
<sequence>MKSGMEIGRTSNITFTVTPEMFAQFEGEIVHEAYSTVSMVYHMEWASRKIILPFLEEDEEGIGGAVEVKHIAPTGPGTIVNIKATLTKVKENVIITETEATNEKGLIGKGRVKQVVLKKADIHRKLMESGIKN</sequence>
<proteinExistence type="predicted"/>
<dbReference type="PIRSF" id="PIRSF014972">
    <property type="entry name" value="FlK"/>
    <property type="match status" value="1"/>
</dbReference>
<accession>A0ABU6ME76</accession>
<dbReference type="Proteomes" id="UP001341444">
    <property type="component" value="Unassembled WGS sequence"/>
</dbReference>
<dbReference type="Pfam" id="PF22636">
    <property type="entry name" value="FlK"/>
    <property type="match status" value="1"/>
</dbReference>
<evidence type="ECO:0000259" key="1">
    <source>
        <dbReference type="Pfam" id="PF22636"/>
    </source>
</evidence>
<dbReference type="InterPro" id="IPR025540">
    <property type="entry name" value="FlK"/>
</dbReference>
<dbReference type="InterPro" id="IPR029069">
    <property type="entry name" value="HotDog_dom_sf"/>
</dbReference>
<evidence type="ECO:0000313" key="2">
    <source>
        <dbReference type="EMBL" id="MED1202975.1"/>
    </source>
</evidence>
<gene>
    <name evidence="2" type="ORF">P4T90_07680</name>
</gene>
<feature type="domain" description="Fluoroacetyl-CoA-specific thioesterase-like" evidence="1">
    <location>
        <begin position="17"/>
        <end position="119"/>
    </location>
</feature>
<dbReference type="InterPro" id="IPR054485">
    <property type="entry name" value="FlK-like_dom"/>
</dbReference>
<name>A0ABU6ME76_9BACI</name>
<protein>
    <submittedName>
        <fullName evidence="2">Thioesterase</fullName>
    </submittedName>
</protein>
<dbReference type="EMBL" id="JARMAB010000009">
    <property type="protein sequence ID" value="MED1202975.1"/>
    <property type="molecule type" value="Genomic_DNA"/>
</dbReference>
<keyword evidence="3" id="KW-1185">Reference proteome</keyword>
<dbReference type="PANTHER" id="PTHR36934">
    <property type="entry name" value="BLR0278 PROTEIN"/>
    <property type="match status" value="1"/>
</dbReference>
<organism evidence="2 3">
    <name type="scientific">Heyndrickxia acidicola</name>
    <dbReference type="NCBI Taxonomy" id="209389"/>
    <lineage>
        <taxon>Bacteria</taxon>
        <taxon>Bacillati</taxon>
        <taxon>Bacillota</taxon>
        <taxon>Bacilli</taxon>
        <taxon>Bacillales</taxon>
        <taxon>Bacillaceae</taxon>
        <taxon>Heyndrickxia</taxon>
    </lineage>
</organism>
<evidence type="ECO:0000313" key="3">
    <source>
        <dbReference type="Proteomes" id="UP001341444"/>
    </source>
</evidence>
<dbReference type="SUPFAM" id="SSF54637">
    <property type="entry name" value="Thioesterase/thiol ester dehydrase-isomerase"/>
    <property type="match status" value="1"/>
</dbReference>
<reference evidence="2 3" key="1">
    <citation type="submission" date="2023-03" db="EMBL/GenBank/DDBJ databases">
        <title>Bacillus Genome Sequencing.</title>
        <authorList>
            <person name="Dunlap C."/>
        </authorList>
    </citation>
    <scope>NUCLEOTIDE SEQUENCE [LARGE SCALE GENOMIC DNA]</scope>
    <source>
        <strain evidence="2 3">B-23453</strain>
    </source>
</reference>
<dbReference type="Gene3D" id="3.10.129.10">
    <property type="entry name" value="Hotdog Thioesterase"/>
    <property type="match status" value="1"/>
</dbReference>
<comment type="caution">
    <text evidence="2">The sequence shown here is derived from an EMBL/GenBank/DDBJ whole genome shotgun (WGS) entry which is preliminary data.</text>
</comment>
<dbReference type="PANTHER" id="PTHR36934:SF1">
    <property type="entry name" value="THIOESTERASE DOMAIN-CONTAINING PROTEIN"/>
    <property type="match status" value="1"/>
</dbReference>